<dbReference type="InterPro" id="IPR005321">
    <property type="entry name" value="Peptidase_S58_DmpA"/>
</dbReference>
<dbReference type="CDD" id="cd02252">
    <property type="entry name" value="nylC_like"/>
    <property type="match status" value="1"/>
</dbReference>
<dbReference type="PANTHER" id="PTHR36512">
    <property type="entry name" value="D-AMINOPEPTIDASE"/>
    <property type="match status" value="1"/>
</dbReference>
<dbReference type="SUPFAM" id="SSF56266">
    <property type="entry name" value="DmpA/ArgJ-like"/>
    <property type="match status" value="1"/>
</dbReference>
<dbReference type="Pfam" id="PF03576">
    <property type="entry name" value="Peptidase_S58"/>
    <property type="match status" value="1"/>
</dbReference>
<gene>
    <name evidence="2" type="ORF">METZ01_LOCUS35033</name>
</gene>
<organism evidence="2">
    <name type="scientific">marine metagenome</name>
    <dbReference type="NCBI Taxonomy" id="408172"/>
    <lineage>
        <taxon>unclassified sequences</taxon>
        <taxon>metagenomes</taxon>
        <taxon>ecological metagenomes</taxon>
    </lineage>
</organism>
<dbReference type="EMBL" id="UINC01001494">
    <property type="protein sequence ID" value="SUZ82179.1"/>
    <property type="molecule type" value="Genomic_DNA"/>
</dbReference>
<comment type="similarity">
    <text evidence="1">Belongs to the peptidase S58 family.</text>
</comment>
<reference evidence="2" key="1">
    <citation type="submission" date="2018-05" db="EMBL/GenBank/DDBJ databases">
        <authorList>
            <person name="Lanie J.A."/>
            <person name="Ng W.-L."/>
            <person name="Kazmierczak K.M."/>
            <person name="Andrzejewski T.M."/>
            <person name="Davidsen T.M."/>
            <person name="Wayne K.J."/>
            <person name="Tettelin H."/>
            <person name="Glass J.I."/>
            <person name="Rusch D."/>
            <person name="Podicherti R."/>
            <person name="Tsui H.-C.T."/>
            <person name="Winkler M.E."/>
        </authorList>
    </citation>
    <scope>NUCLEOTIDE SEQUENCE</scope>
</reference>
<protein>
    <recommendedName>
        <fullName evidence="3">Peptidase S58</fullName>
    </recommendedName>
</protein>
<proteinExistence type="inferred from homology"/>
<evidence type="ECO:0000313" key="2">
    <source>
        <dbReference type="EMBL" id="SUZ82179.1"/>
    </source>
</evidence>
<accession>A0A381QUB9</accession>
<name>A0A381QUB9_9ZZZZ</name>
<dbReference type="PANTHER" id="PTHR36512:SF3">
    <property type="entry name" value="BLR5678 PROTEIN"/>
    <property type="match status" value="1"/>
</dbReference>
<evidence type="ECO:0008006" key="3">
    <source>
        <dbReference type="Google" id="ProtNLM"/>
    </source>
</evidence>
<dbReference type="GO" id="GO:0004177">
    <property type="term" value="F:aminopeptidase activity"/>
    <property type="evidence" value="ECO:0007669"/>
    <property type="project" value="TreeGrafter"/>
</dbReference>
<sequence length="355" mass="36009">MRKLWIGALLLGAPISHELVIAQENPAIAPWGLTAVSGLELGHHTLSERATGCTVIIARDGATGGVDVRGSAPGTRELALLDPVNSIEQVNAVVLSGGSAFGLDVGSGVMRYLDEEDIGYRVGQKVVPIVVGAILYDLGLEGDRKIRPGPECGYIAAETASIRPPEEGSVGAGAGATVGKMGGGRPMKGGFGTASITLDNGLVVAAGVAVNAVGDIIDPATGEVVAGMLNPDGAGFLDARKVLRGESSNPDFEFGIESGANTTIGLVATNARLTKAQTTKIAQMAQDGLARTIYPAHTMGDGDTVFALATGTLEGQENVTLIGALAADVMAEAILRAVRLAEGLPGIPSVSDLGR</sequence>
<dbReference type="InterPro" id="IPR016117">
    <property type="entry name" value="ArgJ-like_dom_sf"/>
</dbReference>
<dbReference type="AlphaFoldDB" id="A0A381QUB9"/>
<evidence type="ECO:0000256" key="1">
    <source>
        <dbReference type="ARBA" id="ARBA00007068"/>
    </source>
</evidence>
<dbReference type="Gene3D" id="3.60.70.12">
    <property type="entry name" value="L-amino peptidase D-ALA esterase/amidase"/>
    <property type="match status" value="1"/>
</dbReference>